<reference evidence="1 2" key="1">
    <citation type="journal article" date="2019" name="Int. J. Syst. Evol. Microbiol.">
        <title>The Global Catalogue of Microorganisms (GCM) 10K type strain sequencing project: providing services to taxonomists for standard genome sequencing and annotation.</title>
        <authorList>
            <consortium name="The Broad Institute Genomics Platform"/>
            <consortium name="The Broad Institute Genome Sequencing Center for Infectious Disease"/>
            <person name="Wu L."/>
            <person name="Ma J."/>
        </authorList>
    </citation>
    <scope>NUCLEOTIDE SEQUENCE [LARGE SCALE GENOMIC DNA]</scope>
    <source>
        <strain evidence="1 2">JCM 19585</strain>
    </source>
</reference>
<dbReference type="EMBL" id="BMPF01000009">
    <property type="protein sequence ID" value="GGL45102.1"/>
    <property type="molecule type" value="Genomic_DNA"/>
</dbReference>
<evidence type="ECO:0000313" key="1">
    <source>
        <dbReference type="EMBL" id="GGL45102.1"/>
    </source>
</evidence>
<proteinExistence type="predicted"/>
<protein>
    <submittedName>
        <fullName evidence="1">Uncharacterized protein</fullName>
    </submittedName>
</protein>
<sequence>MATTRPESENGIDSVECVESFDLPGNWAAHGGREDGHGIDYYAVRVRFAPTSIRSGPIRHGSAFYYAGELAVEYVQPRTRDVVVRTYEAVQHQDSSTVLPSCLWGGGVETFPVVIQPQPAAQGGGEAADRLLALANRLYDVETALSTTEQTRLAECTVCGVVGLPERIVAHNCDDTTEPPHKAD</sequence>
<keyword evidence="2" id="KW-1185">Reference proteome</keyword>
<dbReference type="RefSeq" id="WP_188884540.1">
    <property type="nucleotide sequence ID" value="NZ_BMPF01000009.1"/>
</dbReference>
<accession>A0A830FEB6</accession>
<comment type="caution">
    <text evidence="1">The sequence shown here is derived from an EMBL/GenBank/DDBJ whole genome shotgun (WGS) entry which is preliminary data.</text>
</comment>
<dbReference type="OrthoDB" id="337303at2157"/>
<organism evidence="1 2">
    <name type="scientific">Halarchaeum grantii</name>
    <dbReference type="NCBI Taxonomy" id="1193105"/>
    <lineage>
        <taxon>Archaea</taxon>
        <taxon>Methanobacteriati</taxon>
        <taxon>Methanobacteriota</taxon>
        <taxon>Stenosarchaea group</taxon>
        <taxon>Halobacteria</taxon>
        <taxon>Halobacteriales</taxon>
        <taxon>Halobacteriaceae</taxon>
    </lineage>
</organism>
<dbReference type="Proteomes" id="UP000628840">
    <property type="component" value="Unassembled WGS sequence"/>
</dbReference>
<dbReference type="AlphaFoldDB" id="A0A830FEB6"/>
<gene>
    <name evidence="1" type="ORF">GCM10009037_30620</name>
</gene>
<name>A0A830FEB6_9EURY</name>
<evidence type="ECO:0000313" key="2">
    <source>
        <dbReference type="Proteomes" id="UP000628840"/>
    </source>
</evidence>